<dbReference type="AlphaFoldDB" id="A0A5R8Y2H8"/>
<feature type="domain" description="Solute-binding protein family 5" evidence="5">
    <location>
        <begin position="61"/>
        <end position="414"/>
    </location>
</feature>
<dbReference type="GO" id="GO:1904680">
    <property type="term" value="F:peptide transmembrane transporter activity"/>
    <property type="evidence" value="ECO:0007669"/>
    <property type="project" value="TreeGrafter"/>
</dbReference>
<gene>
    <name evidence="6" type="ORF">FDK22_06330</name>
</gene>
<feature type="signal peptide" evidence="4">
    <location>
        <begin position="1"/>
        <end position="21"/>
    </location>
</feature>
<organism evidence="6 7">
    <name type="scientific">Arcobacter arenosus</name>
    <dbReference type="NCBI Taxonomy" id="2576037"/>
    <lineage>
        <taxon>Bacteria</taxon>
        <taxon>Pseudomonadati</taxon>
        <taxon>Campylobacterota</taxon>
        <taxon>Epsilonproteobacteria</taxon>
        <taxon>Campylobacterales</taxon>
        <taxon>Arcobacteraceae</taxon>
        <taxon>Arcobacter</taxon>
    </lineage>
</organism>
<feature type="chain" id="PRO_5024351025" evidence="4">
    <location>
        <begin position="22"/>
        <end position="499"/>
    </location>
</feature>
<reference evidence="6 7" key="1">
    <citation type="submission" date="2019-05" db="EMBL/GenBank/DDBJ databases">
        <title>Arcobacter sp. nov., isolated from sea sediment.</title>
        <authorList>
            <person name="Kim W."/>
        </authorList>
    </citation>
    <scope>NUCLEOTIDE SEQUENCE [LARGE SCALE GENOMIC DNA]</scope>
    <source>
        <strain evidence="6 7">CAU 1517</strain>
    </source>
</reference>
<comment type="similarity">
    <text evidence="1">Belongs to the bacterial solute-binding protein 5 family.</text>
</comment>
<protein>
    <submittedName>
        <fullName evidence="6">Peptide ABC transporter substrate-binding protein</fullName>
    </submittedName>
</protein>
<dbReference type="CDD" id="cd08514">
    <property type="entry name" value="PBP2_AppA_like"/>
    <property type="match status" value="1"/>
</dbReference>
<dbReference type="GO" id="GO:0043190">
    <property type="term" value="C:ATP-binding cassette (ABC) transporter complex"/>
    <property type="evidence" value="ECO:0007669"/>
    <property type="project" value="InterPro"/>
</dbReference>
<evidence type="ECO:0000256" key="2">
    <source>
        <dbReference type="ARBA" id="ARBA00022448"/>
    </source>
</evidence>
<comment type="caution">
    <text evidence="6">The sequence shown here is derived from an EMBL/GenBank/DDBJ whole genome shotgun (WGS) entry which is preliminary data.</text>
</comment>
<evidence type="ECO:0000256" key="1">
    <source>
        <dbReference type="ARBA" id="ARBA00005695"/>
    </source>
</evidence>
<keyword evidence="2" id="KW-0813">Transport</keyword>
<dbReference type="InterPro" id="IPR030678">
    <property type="entry name" value="Peptide/Ni-bd"/>
</dbReference>
<evidence type="ECO:0000256" key="4">
    <source>
        <dbReference type="SAM" id="SignalP"/>
    </source>
</evidence>
<dbReference type="InterPro" id="IPR000914">
    <property type="entry name" value="SBP_5_dom"/>
</dbReference>
<dbReference type="Pfam" id="PF00496">
    <property type="entry name" value="SBP_bac_5"/>
    <property type="match status" value="1"/>
</dbReference>
<evidence type="ECO:0000259" key="5">
    <source>
        <dbReference type="Pfam" id="PF00496"/>
    </source>
</evidence>
<keyword evidence="7" id="KW-1185">Reference proteome</keyword>
<accession>A0A5R8Y2H8</accession>
<dbReference type="PIRSF" id="PIRSF002741">
    <property type="entry name" value="MppA"/>
    <property type="match status" value="1"/>
</dbReference>
<dbReference type="PANTHER" id="PTHR30290">
    <property type="entry name" value="PERIPLASMIC BINDING COMPONENT OF ABC TRANSPORTER"/>
    <property type="match status" value="1"/>
</dbReference>
<dbReference type="GO" id="GO:0015833">
    <property type="term" value="P:peptide transport"/>
    <property type="evidence" value="ECO:0007669"/>
    <property type="project" value="TreeGrafter"/>
</dbReference>
<dbReference type="GO" id="GO:0030288">
    <property type="term" value="C:outer membrane-bounded periplasmic space"/>
    <property type="evidence" value="ECO:0007669"/>
    <property type="project" value="UniProtKB-ARBA"/>
</dbReference>
<dbReference type="Gene3D" id="3.10.105.10">
    <property type="entry name" value="Dipeptide-binding Protein, Domain 3"/>
    <property type="match status" value="1"/>
</dbReference>
<dbReference type="InterPro" id="IPR039424">
    <property type="entry name" value="SBP_5"/>
</dbReference>
<evidence type="ECO:0000256" key="3">
    <source>
        <dbReference type="ARBA" id="ARBA00022729"/>
    </source>
</evidence>
<sequence length="499" mass="57717">MKFLILFSLFFNVLLSSTLNLSMGSSPSRINPILSNDSASSQISQWIFNGLLKYDKNGNPTVDLASSYEFETPTKLIIKIKKGVLWHDGVEVTSKDVIFTYEKIIDPKVYVSFRSNFNEVESVKALDKYTVEIIFKKPYFKALVTWMVSLLPEHILKDEENLMTSKFNKKPIGTGPYKLKEFKNNADIELIANDDYFEGRPKIDKILYKFIPDTNTSFLFLKQKKLDVGGLTPLQYERQIDKKFKEDFKIIEQPSLAYSYLGFNLRDKKFQNKKLRQAIAYATNRKEMIDILYFGHGEICDGPFAPSSFVFDEKFKPYRYDLEKAKKLLKELGYDENNPFSFEVITNTGNPIRANAAQILQYQLKKANIHMNIRVMEWQAFLNTIVTPRKFEAILLGWSTTLMPDAYALWHSNSDKLGRFNLVGYRNEKIDALIDKGSGTVDREKFAKIYKEIYSTIADDLPYLFLYIPNSISVVNSQIKNIEPSVIGIMHNQKDWIKP</sequence>
<dbReference type="Proteomes" id="UP000308901">
    <property type="component" value="Unassembled WGS sequence"/>
</dbReference>
<dbReference type="RefSeq" id="WP_138152067.1">
    <property type="nucleotide sequence ID" value="NZ_VANU01000002.1"/>
</dbReference>
<name>A0A5R8Y2H8_9BACT</name>
<dbReference type="OrthoDB" id="5469165at2"/>
<keyword evidence="3 4" id="KW-0732">Signal</keyword>
<evidence type="ECO:0000313" key="7">
    <source>
        <dbReference type="Proteomes" id="UP000308901"/>
    </source>
</evidence>
<dbReference type="PANTHER" id="PTHR30290:SF9">
    <property type="entry name" value="OLIGOPEPTIDE-BINDING PROTEIN APPA"/>
    <property type="match status" value="1"/>
</dbReference>
<evidence type="ECO:0000313" key="6">
    <source>
        <dbReference type="EMBL" id="TLP39484.1"/>
    </source>
</evidence>
<dbReference type="SUPFAM" id="SSF53850">
    <property type="entry name" value="Periplasmic binding protein-like II"/>
    <property type="match status" value="1"/>
</dbReference>
<dbReference type="EMBL" id="VANU01000002">
    <property type="protein sequence ID" value="TLP39484.1"/>
    <property type="molecule type" value="Genomic_DNA"/>
</dbReference>
<dbReference type="Gene3D" id="3.40.190.10">
    <property type="entry name" value="Periplasmic binding protein-like II"/>
    <property type="match status" value="1"/>
</dbReference>
<proteinExistence type="inferred from homology"/>
<dbReference type="Gene3D" id="3.90.76.10">
    <property type="entry name" value="Dipeptide-binding Protein, Domain 1"/>
    <property type="match status" value="1"/>
</dbReference>